<dbReference type="OrthoDB" id="9813214at2"/>
<dbReference type="InterPro" id="IPR001296">
    <property type="entry name" value="Glyco_trans_1"/>
</dbReference>
<protein>
    <recommendedName>
        <fullName evidence="6">Glycosyltransferase WbuB</fullName>
    </recommendedName>
</protein>
<name>A0A2W0H4C1_9BACI</name>
<dbReference type="Pfam" id="PF13439">
    <property type="entry name" value="Glyco_transf_4"/>
    <property type="match status" value="1"/>
</dbReference>
<dbReference type="Proteomes" id="UP000248066">
    <property type="component" value="Unassembled WGS sequence"/>
</dbReference>
<feature type="domain" description="Glycosyltransferase subfamily 4-like N-terminal" evidence="3">
    <location>
        <begin position="23"/>
        <end position="165"/>
    </location>
</feature>
<evidence type="ECO:0000259" key="3">
    <source>
        <dbReference type="Pfam" id="PF13439"/>
    </source>
</evidence>
<keyword evidence="1" id="KW-0808">Transferase</keyword>
<keyword evidence="5" id="KW-1185">Reference proteome</keyword>
<comment type="caution">
    <text evidence="4">The sequence shown here is derived from an EMBL/GenBank/DDBJ whole genome shotgun (WGS) entry which is preliminary data.</text>
</comment>
<evidence type="ECO:0008006" key="6">
    <source>
        <dbReference type="Google" id="ProtNLM"/>
    </source>
</evidence>
<dbReference type="CDD" id="cd03794">
    <property type="entry name" value="GT4_WbuB-like"/>
    <property type="match status" value="1"/>
</dbReference>
<evidence type="ECO:0000313" key="5">
    <source>
        <dbReference type="Proteomes" id="UP000248066"/>
    </source>
</evidence>
<dbReference type="GO" id="GO:0016757">
    <property type="term" value="F:glycosyltransferase activity"/>
    <property type="evidence" value="ECO:0007669"/>
    <property type="project" value="InterPro"/>
</dbReference>
<dbReference type="EMBL" id="PDOF01000003">
    <property type="protein sequence ID" value="PYZ95871.1"/>
    <property type="molecule type" value="Genomic_DNA"/>
</dbReference>
<evidence type="ECO:0000256" key="1">
    <source>
        <dbReference type="ARBA" id="ARBA00022679"/>
    </source>
</evidence>
<gene>
    <name evidence="4" type="ORF">CR205_15935</name>
</gene>
<dbReference type="PANTHER" id="PTHR46401:SF2">
    <property type="entry name" value="GLYCOSYLTRANSFERASE WBBK-RELATED"/>
    <property type="match status" value="1"/>
</dbReference>
<accession>A0A2W0H4C1</accession>
<organism evidence="4 5">
    <name type="scientific">Alteribacter lacisalsi</name>
    <dbReference type="NCBI Taxonomy" id="2045244"/>
    <lineage>
        <taxon>Bacteria</taxon>
        <taxon>Bacillati</taxon>
        <taxon>Bacillota</taxon>
        <taxon>Bacilli</taxon>
        <taxon>Bacillales</taxon>
        <taxon>Bacillaceae</taxon>
        <taxon>Alteribacter</taxon>
    </lineage>
</organism>
<dbReference type="GO" id="GO:0009103">
    <property type="term" value="P:lipopolysaccharide biosynthetic process"/>
    <property type="evidence" value="ECO:0007669"/>
    <property type="project" value="TreeGrafter"/>
</dbReference>
<sequence length="375" mass="43083">MTKVCVMTTVHPAFDGRIYHKQIQSLVKMGYEVTYVAPEPPDPAQNTLDIPIVTVPASRGAGDRIRNIFRAFKKARQQKADLYHFHDPELLLAGVMLRLTTGKPVVFDVHEHYPNAIMSKPYLKSWQKTFFRASFTLFERMALSFLSGVIYTTEDIGERYKKKHKLRLENFPLRQHFPDPPAENKEPKTLLYLGGITQIRGVIEFLEGVRLAADRHPDLNVMFVGRFERDSFKQAVFEKIEELNLESHCTFLGQVPYQELKGVIDKASIGILPYLPVPNHRVCMPNKMYEYMASGIVIAASDLPNYRREIEQAEAGVTFAPGDPQSVADQITWLLDHPEELNRMKQSGRRFFENEANWESQEEAFDAFYRQILGS</sequence>
<dbReference type="Gene3D" id="3.40.50.2000">
    <property type="entry name" value="Glycogen Phosphorylase B"/>
    <property type="match status" value="2"/>
</dbReference>
<dbReference type="RefSeq" id="WP_110521148.1">
    <property type="nucleotide sequence ID" value="NZ_PDOF01000003.1"/>
</dbReference>
<evidence type="ECO:0000313" key="4">
    <source>
        <dbReference type="EMBL" id="PYZ95871.1"/>
    </source>
</evidence>
<dbReference type="SUPFAM" id="SSF53756">
    <property type="entry name" value="UDP-Glycosyltransferase/glycogen phosphorylase"/>
    <property type="match status" value="1"/>
</dbReference>
<dbReference type="AlphaFoldDB" id="A0A2W0H4C1"/>
<proteinExistence type="predicted"/>
<dbReference type="Pfam" id="PF00534">
    <property type="entry name" value="Glycos_transf_1"/>
    <property type="match status" value="1"/>
</dbReference>
<evidence type="ECO:0000259" key="2">
    <source>
        <dbReference type="Pfam" id="PF00534"/>
    </source>
</evidence>
<reference evidence="4 5" key="1">
    <citation type="submission" date="2017-10" db="EMBL/GenBank/DDBJ databases">
        <title>Bacillus sp. nov., a halophilic bacterium isolated from a Yangshapao Lake.</title>
        <authorList>
            <person name="Wang H."/>
        </authorList>
    </citation>
    <scope>NUCLEOTIDE SEQUENCE [LARGE SCALE GENOMIC DNA]</scope>
    <source>
        <strain evidence="4 5">YSP-3</strain>
    </source>
</reference>
<feature type="domain" description="Glycosyl transferase family 1" evidence="2">
    <location>
        <begin position="179"/>
        <end position="350"/>
    </location>
</feature>
<dbReference type="PANTHER" id="PTHR46401">
    <property type="entry name" value="GLYCOSYLTRANSFERASE WBBK-RELATED"/>
    <property type="match status" value="1"/>
</dbReference>
<dbReference type="InterPro" id="IPR028098">
    <property type="entry name" value="Glyco_trans_4-like_N"/>
</dbReference>